<dbReference type="EMBL" id="DS114544">
    <property type="protein sequence ID" value="EAX86933.1"/>
    <property type="molecule type" value="Genomic_DNA"/>
</dbReference>
<dbReference type="AlphaFoldDB" id="A2G7D6"/>
<evidence type="ECO:0000256" key="2">
    <source>
        <dbReference type="ARBA" id="ARBA00023043"/>
    </source>
</evidence>
<dbReference type="OrthoDB" id="684045at2759"/>
<reference evidence="4" key="2">
    <citation type="journal article" date="2007" name="Science">
        <title>Draft genome sequence of the sexually transmitted pathogen Trichomonas vaginalis.</title>
        <authorList>
            <person name="Carlton J.M."/>
            <person name="Hirt R.P."/>
            <person name="Silva J.C."/>
            <person name="Delcher A.L."/>
            <person name="Schatz M."/>
            <person name="Zhao Q."/>
            <person name="Wortman J.R."/>
            <person name="Bidwell S.L."/>
            <person name="Alsmark U.C.M."/>
            <person name="Besteiro S."/>
            <person name="Sicheritz-Ponten T."/>
            <person name="Noel C.J."/>
            <person name="Dacks J.B."/>
            <person name="Foster P.G."/>
            <person name="Simillion C."/>
            <person name="Van de Peer Y."/>
            <person name="Miranda-Saavedra D."/>
            <person name="Barton G.J."/>
            <person name="Westrop G.D."/>
            <person name="Mueller S."/>
            <person name="Dessi D."/>
            <person name="Fiori P.L."/>
            <person name="Ren Q."/>
            <person name="Paulsen I."/>
            <person name="Zhang H."/>
            <person name="Bastida-Corcuera F.D."/>
            <person name="Simoes-Barbosa A."/>
            <person name="Brown M.T."/>
            <person name="Hayes R.D."/>
            <person name="Mukherjee M."/>
            <person name="Okumura C.Y."/>
            <person name="Schneider R."/>
            <person name="Smith A.J."/>
            <person name="Vanacova S."/>
            <person name="Villalvazo M."/>
            <person name="Haas B.J."/>
            <person name="Pertea M."/>
            <person name="Feldblyum T.V."/>
            <person name="Utterback T.R."/>
            <person name="Shu C.L."/>
            <person name="Osoegawa K."/>
            <person name="de Jong P.J."/>
            <person name="Hrdy I."/>
            <person name="Horvathova L."/>
            <person name="Zubacova Z."/>
            <person name="Dolezal P."/>
            <person name="Malik S.B."/>
            <person name="Logsdon J.M. Jr."/>
            <person name="Henze K."/>
            <person name="Gupta A."/>
            <person name="Wang C.C."/>
            <person name="Dunne R.L."/>
            <person name="Upcroft J.A."/>
            <person name="Upcroft P."/>
            <person name="White O."/>
            <person name="Salzberg S.L."/>
            <person name="Tang P."/>
            <person name="Chiu C.-H."/>
            <person name="Lee Y.-S."/>
            <person name="Embley T.M."/>
            <person name="Coombs G.H."/>
            <person name="Mottram J.C."/>
            <person name="Tachezy J."/>
            <person name="Fraser-Liggett C.M."/>
            <person name="Johnson P.J."/>
        </authorList>
    </citation>
    <scope>NUCLEOTIDE SEQUENCE [LARGE SCALE GENOMIC DNA]</scope>
    <source>
        <strain evidence="4">G3</strain>
    </source>
</reference>
<evidence type="ECO:0000313" key="5">
    <source>
        <dbReference type="Proteomes" id="UP000001542"/>
    </source>
</evidence>
<organism evidence="4 5">
    <name type="scientific">Trichomonas vaginalis (strain ATCC PRA-98 / G3)</name>
    <dbReference type="NCBI Taxonomy" id="412133"/>
    <lineage>
        <taxon>Eukaryota</taxon>
        <taxon>Metamonada</taxon>
        <taxon>Parabasalia</taxon>
        <taxon>Trichomonadida</taxon>
        <taxon>Trichomonadidae</taxon>
        <taxon>Trichomonas</taxon>
    </lineage>
</organism>
<dbReference type="PANTHER" id="PTHR24188">
    <property type="entry name" value="ANKYRIN REPEAT PROTEIN"/>
    <property type="match status" value="1"/>
</dbReference>
<accession>A2G7D6</accession>
<dbReference type="RefSeq" id="XP_001299863.1">
    <property type="nucleotide sequence ID" value="XM_001299862.1"/>
</dbReference>
<keyword evidence="5" id="KW-1185">Reference proteome</keyword>
<reference evidence="4" key="1">
    <citation type="submission" date="2006-10" db="EMBL/GenBank/DDBJ databases">
        <authorList>
            <person name="Amadeo P."/>
            <person name="Zhao Q."/>
            <person name="Wortman J."/>
            <person name="Fraser-Liggett C."/>
            <person name="Carlton J."/>
        </authorList>
    </citation>
    <scope>NUCLEOTIDE SEQUENCE</scope>
    <source>
        <strain evidence="4">G3</strain>
    </source>
</reference>
<dbReference type="InterPro" id="IPR002110">
    <property type="entry name" value="Ankyrin_rpt"/>
</dbReference>
<gene>
    <name evidence="4" type="ORF">TVAG_002380</name>
</gene>
<name>A2G7D6_TRIV3</name>
<dbReference type="PROSITE" id="PS50297">
    <property type="entry name" value="ANK_REP_REGION"/>
    <property type="match status" value="1"/>
</dbReference>
<dbReference type="Pfam" id="PF12796">
    <property type="entry name" value="Ank_2"/>
    <property type="match status" value="1"/>
</dbReference>
<protein>
    <submittedName>
        <fullName evidence="4">Uncharacterized protein</fullName>
    </submittedName>
</protein>
<dbReference type="KEGG" id="tva:4744579"/>
<dbReference type="SUPFAM" id="SSF48403">
    <property type="entry name" value="Ankyrin repeat"/>
    <property type="match status" value="1"/>
</dbReference>
<dbReference type="VEuPathDB" id="TrichDB:TVAG_002380"/>
<dbReference type="VEuPathDB" id="TrichDB:TVAGG3_0127150"/>
<dbReference type="PROSITE" id="PS50088">
    <property type="entry name" value="ANK_REPEAT"/>
    <property type="match status" value="1"/>
</dbReference>
<sequence length="46" mass="5254">MYVLPVATVKSLIECKCNKNTKDKYGYTPLILASSKNHHEVVKYLI</sequence>
<dbReference type="SMR" id="A2G7D6"/>
<dbReference type="Proteomes" id="UP000001542">
    <property type="component" value="Unassembled WGS sequence"/>
</dbReference>
<keyword evidence="2 3" id="KW-0040">ANK repeat</keyword>
<proteinExistence type="predicted"/>
<dbReference type="InterPro" id="IPR036770">
    <property type="entry name" value="Ankyrin_rpt-contain_sf"/>
</dbReference>
<dbReference type="InParanoid" id="A2G7D6"/>
<evidence type="ECO:0000256" key="1">
    <source>
        <dbReference type="ARBA" id="ARBA00022737"/>
    </source>
</evidence>
<keyword evidence="1" id="KW-0677">Repeat</keyword>
<dbReference type="PANTHER" id="PTHR24188:SF29">
    <property type="entry name" value="GH09064P"/>
    <property type="match status" value="1"/>
</dbReference>
<evidence type="ECO:0000313" key="4">
    <source>
        <dbReference type="EMBL" id="EAX86933.1"/>
    </source>
</evidence>
<feature type="repeat" description="ANK" evidence="3">
    <location>
        <begin position="25"/>
        <end position="46"/>
    </location>
</feature>
<dbReference type="Gene3D" id="1.25.40.20">
    <property type="entry name" value="Ankyrin repeat-containing domain"/>
    <property type="match status" value="1"/>
</dbReference>
<evidence type="ECO:0000256" key="3">
    <source>
        <dbReference type="PROSITE-ProRule" id="PRU00023"/>
    </source>
</evidence>